<evidence type="ECO:0000313" key="1">
    <source>
        <dbReference type="EMBL" id="GJD98779.1"/>
    </source>
</evidence>
<protein>
    <submittedName>
        <fullName evidence="1">Uncharacterized protein</fullName>
    </submittedName>
</protein>
<organism evidence="1 2">
    <name type="scientific">Methylobacterium isbiliense</name>
    <dbReference type="NCBI Taxonomy" id="315478"/>
    <lineage>
        <taxon>Bacteria</taxon>
        <taxon>Pseudomonadati</taxon>
        <taxon>Pseudomonadota</taxon>
        <taxon>Alphaproteobacteria</taxon>
        <taxon>Hyphomicrobiales</taxon>
        <taxon>Methylobacteriaceae</taxon>
        <taxon>Methylobacterium</taxon>
    </lineage>
</organism>
<gene>
    <name evidence="1" type="ORF">GMJLKIPL_0690</name>
</gene>
<sequence length="58" mass="6466">MRLMAEELSDEDGCILVLGVTDEDWTPAFTVQGIDALRELIAEFSQLDLPLEKTSSRP</sequence>
<reference evidence="1" key="1">
    <citation type="journal article" date="2021" name="Front. Microbiol.">
        <title>Comprehensive Comparative Genomics and Phenotyping of Methylobacterium Species.</title>
        <authorList>
            <person name="Alessa O."/>
            <person name="Ogura Y."/>
            <person name="Fujitani Y."/>
            <person name="Takami H."/>
            <person name="Hayashi T."/>
            <person name="Sahin N."/>
            <person name="Tani A."/>
        </authorList>
    </citation>
    <scope>NUCLEOTIDE SEQUENCE</scope>
    <source>
        <strain evidence="1">DSM 17168</strain>
    </source>
</reference>
<dbReference type="Proteomes" id="UP001055153">
    <property type="component" value="Unassembled WGS sequence"/>
</dbReference>
<evidence type="ECO:0000313" key="2">
    <source>
        <dbReference type="Proteomes" id="UP001055153"/>
    </source>
</evidence>
<keyword evidence="2" id="KW-1185">Reference proteome</keyword>
<proteinExistence type="predicted"/>
<comment type="caution">
    <text evidence="1">The sequence shown here is derived from an EMBL/GenBank/DDBJ whole genome shotgun (WGS) entry which is preliminary data.</text>
</comment>
<dbReference type="EMBL" id="BPQQ01000007">
    <property type="protein sequence ID" value="GJD98779.1"/>
    <property type="molecule type" value="Genomic_DNA"/>
</dbReference>
<accession>A0ABQ4S8H6</accession>
<reference evidence="1" key="2">
    <citation type="submission" date="2021-08" db="EMBL/GenBank/DDBJ databases">
        <authorList>
            <person name="Tani A."/>
            <person name="Ola A."/>
            <person name="Ogura Y."/>
            <person name="Katsura K."/>
            <person name="Hayashi T."/>
        </authorList>
    </citation>
    <scope>NUCLEOTIDE SEQUENCE</scope>
    <source>
        <strain evidence="1">DSM 17168</strain>
    </source>
</reference>
<name>A0ABQ4S8H6_9HYPH</name>